<name>A0A9N7YP05_PLEPL</name>
<feature type="compositionally biased region" description="Basic and acidic residues" evidence="1">
    <location>
        <begin position="86"/>
        <end position="97"/>
    </location>
</feature>
<dbReference type="Proteomes" id="UP001153269">
    <property type="component" value="Unassembled WGS sequence"/>
</dbReference>
<keyword evidence="3" id="KW-1185">Reference proteome</keyword>
<accession>A0A9N7YP05</accession>
<dbReference type="AlphaFoldDB" id="A0A9N7YP05"/>
<evidence type="ECO:0000256" key="1">
    <source>
        <dbReference type="SAM" id="MobiDB-lite"/>
    </source>
</evidence>
<dbReference type="EMBL" id="CADEAL010001635">
    <property type="protein sequence ID" value="CAB1434154.1"/>
    <property type="molecule type" value="Genomic_DNA"/>
</dbReference>
<feature type="region of interest" description="Disordered" evidence="1">
    <location>
        <begin position="54"/>
        <end position="117"/>
    </location>
</feature>
<comment type="caution">
    <text evidence="2">The sequence shown here is derived from an EMBL/GenBank/DDBJ whole genome shotgun (WGS) entry which is preliminary data.</text>
</comment>
<evidence type="ECO:0000313" key="2">
    <source>
        <dbReference type="EMBL" id="CAB1434154.1"/>
    </source>
</evidence>
<evidence type="ECO:0000313" key="3">
    <source>
        <dbReference type="Proteomes" id="UP001153269"/>
    </source>
</evidence>
<sequence>MKGRDTLRRHRVWALPLIKEVESLREKTPIDGTPPYALLLNLCLAGALFTERERHAPAEESAREELTSAKRNERRGRAAPQNGRGRGADTDLTHFTEQDTEPTAPIPPNTVLTQHRGPAGWLLFS</sequence>
<feature type="compositionally biased region" description="Basic and acidic residues" evidence="1">
    <location>
        <begin position="54"/>
        <end position="71"/>
    </location>
</feature>
<proteinExistence type="predicted"/>
<organism evidence="2 3">
    <name type="scientific">Pleuronectes platessa</name>
    <name type="common">European plaice</name>
    <dbReference type="NCBI Taxonomy" id="8262"/>
    <lineage>
        <taxon>Eukaryota</taxon>
        <taxon>Metazoa</taxon>
        <taxon>Chordata</taxon>
        <taxon>Craniata</taxon>
        <taxon>Vertebrata</taxon>
        <taxon>Euteleostomi</taxon>
        <taxon>Actinopterygii</taxon>
        <taxon>Neopterygii</taxon>
        <taxon>Teleostei</taxon>
        <taxon>Neoteleostei</taxon>
        <taxon>Acanthomorphata</taxon>
        <taxon>Carangaria</taxon>
        <taxon>Pleuronectiformes</taxon>
        <taxon>Pleuronectoidei</taxon>
        <taxon>Pleuronectidae</taxon>
        <taxon>Pleuronectes</taxon>
    </lineage>
</organism>
<reference evidence="2" key="1">
    <citation type="submission" date="2020-03" db="EMBL/GenBank/DDBJ databases">
        <authorList>
            <person name="Weist P."/>
        </authorList>
    </citation>
    <scope>NUCLEOTIDE SEQUENCE</scope>
</reference>
<gene>
    <name evidence="2" type="ORF">PLEPLA_LOCUS22224</name>
</gene>
<protein>
    <submittedName>
        <fullName evidence="2">Uncharacterized protein</fullName>
    </submittedName>
</protein>